<name>A0A4Z1SVD4_GIAMU</name>
<reference evidence="1 2" key="1">
    <citation type="submission" date="2019-05" db="EMBL/GenBank/DDBJ databases">
        <title>The compact genome of Giardia muris reveals important steps in the evolution of intestinal protozoan parasites.</title>
        <authorList>
            <person name="Xu F."/>
            <person name="Jimenez-Gonzalez A."/>
            <person name="Einarsson E."/>
            <person name="Astvaldsson A."/>
            <person name="Peirasmaki D."/>
            <person name="Eckmann L."/>
            <person name="Andersson J.O."/>
            <person name="Svard S.G."/>
            <person name="Jerlstrom-Hultqvist J."/>
        </authorList>
    </citation>
    <scope>NUCLEOTIDE SEQUENCE [LARGE SCALE GENOMIC DNA]</scope>
    <source>
        <strain evidence="1 2">Roberts-Thomson</strain>
    </source>
</reference>
<organism evidence="1 2">
    <name type="scientific">Giardia muris</name>
    <dbReference type="NCBI Taxonomy" id="5742"/>
    <lineage>
        <taxon>Eukaryota</taxon>
        <taxon>Metamonada</taxon>
        <taxon>Diplomonadida</taxon>
        <taxon>Hexamitidae</taxon>
        <taxon>Giardiinae</taxon>
        <taxon>Giardia</taxon>
    </lineage>
</organism>
<dbReference type="OrthoDB" id="10248631at2759"/>
<dbReference type="VEuPathDB" id="GiardiaDB:GMRT_15517"/>
<dbReference type="EMBL" id="VDLU01000001">
    <property type="protein sequence ID" value="TNJ29842.1"/>
    <property type="molecule type" value="Genomic_DNA"/>
</dbReference>
<dbReference type="Proteomes" id="UP000315496">
    <property type="component" value="Chromosome 1"/>
</dbReference>
<proteinExistence type="predicted"/>
<sequence>MAPTLRPLERYIPIVIDCTLDNIHISEQLIFDVYGSMSPLDLANTLASEYGLSPLAQYRLQRMVTAQAAPDCRPLFVRTHTGPSLIRVNLNIIIDGINMIDSFMLDINNPNLDLYATADRLIRERALVTTALGLLKWRKAIIFQTLQSAYRAAEIASKQLDGAGVEEPVQCSFARVSD</sequence>
<evidence type="ECO:0000313" key="1">
    <source>
        <dbReference type="EMBL" id="TNJ29842.1"/>
    </source>
</evidence>
<evidence type="ECO:0000313" key="2">
    <source>
        <dbReference type="Proteomes" id="UP000315496"/>
    </source>
</evidence>
<dbReference type="AlphaFoldDB" id="A0A4Z1SVD4"/>
<keyword evidence="2" id="KW-1185">Reference proteome</keyword>
<gene>
    <name evidence="1" type="ORF">GMRT_15517</name>
</gene>
<accession>A0A4Z1SVD4</accession>
<comment type="caution">
    <text evidence="1">The sequence shown here is derived from an EMBL/GenBank/DDBJ whole genome shotgun (WGS) entry which is preliminary data.</text>
</comment>
<protein>
    <submittedName>
        <fullName evidence="1">Uncharacterized protein</fullName>
    </submittedName>
</protein>